<feature type="region of interest" description="Disordered" evidence="5">
    <location>
        <begin position="125"/>
        <end position="153"/>
    </location>
</feature>
<evidence type="ECO:0000256" key="1">
    <source>
        <dbReference type="ARBA" id="ARBA00004308"/>
    </source>
</evidence>
<evidence type="ECO:0000313" key="8">
    <source>
        <dbReference type="Proteomes" id="UP000009131"/>
    </source>
</evidence>
<dbReference type="AlphaFoldDB" id="G7DZN6"/>
<dbReference type="InParanoid" id="G7DZN6"/>
<dbReference type="eggNOG" id="ENOG502SCJ4">
    <property type="taxonomic scope" value="Eukaryota"/>
</dbReference>
<feature type="compositionally biased region" description="Polar residues" evidence="5">
    <location>
        <begin position="466"/>
        <end position="477"/>
    </location>
</feature>
<proteinExistence type="predicted"/>
<evidence type="ECO:0000256" key="5">
    <source>
        <dbReference type="SAM" id="MobiDB-lite"/>
    </source>
</evidence>
<feature type="compositionally biased region" description="Low complexity" evidence="5">
    <location>
        <begin position="139"/>
        <end position="153"/>
    </location>
</feature>
<comment type="subcellular location">
    <subcellularLocation>
        <location evidence="1">Endomembrane system</location>
    </subcellularLocation>
</comment>
<dbReference type="GO" id="GO:0012505">
    <property type="term" value="C:endomembrane system"/>
    <property type="evidence" value="ECO:0007669"/>
    <property type="project" value="UniProtKB-SubCell"/>
</dbReference>
<dbReference type="RefSeq" id="XP_014565558.1">
    <property type="nucleotide sequence ID" value="XM_014710072.1"/>
</dbReference>
<feature type="compositionally biased region" description="Polar residues" evidence="5">
    <location>
        <begin position="127"/>
        <end position="136"/>
    </location>
</feature>
<dbReference type="Proteomes" id="UP000009131">
    <property type="component" value="Unassembled WGS sequence"/>
</dbReference>
<reference evidence="7 8" key="2">
    <citation type="journal article" date="2012" name="Open Biol.">
        <title>Characteristics of nucleosomes and linker DNA regions on the genome of the basidiomycete Mixia osmundae revealed by mono- and dinucleosome mapping.</title>
        <authorList>
            <person name="Nishida H."/>
            <person name="Kondo S."/>
            <person name="Matsumoto T."/>
            <person name="Suzuki Y."/>
            <person name="Yoshikawa H."/>
            <person name="Taylor T.D."/>
            <person name="Sugiyama J."/>
        </authorList>
    </citation>
    <scope>NUCLEOTIDE SEQUENCE [LARGE SCALE GENOMIC DNA]</scope>
    <source>
        <strain evidence="8">CBS 9802 / IAM 14324 / JCM 22182 / KY 12970</strain>
    </source>
</reference>
<dbReference type="Pfam" id="PF12632">
    <property type="entry name" value="Vezatin"/>
    <property type="match status" value="1"/>
</dbReference>
<organism evidence="7 8">
    <name type="scientific">Mixia osmundae (strain CBS 9802 / IAM 14324 / JCM 22182 / KY 12970)</name>
    <dbReference type="NCBI Taxonomy" id="764103"/>
    <lineage>
        <taxon>Eukaryota</taxon>
        <taxon>Fungi</taxon>
        <taxon>Dikarya</taxon>
        <taxon>Basidiomycota</taxon>
        <taxon>Pucciniomycotina</taxon>
        <taxon>Mixiomycetes</taxon>
        <taxon>Mixiales</taxon>
        <taxon>Mixiaceae</taxon>
        <taxon>Mixia</taxon>
    </lineage>
</organism>
<dbReference type="InterPro" id="IPR026859">
    <property type="entry name" value="Myosin-bd"/>
</dbReference>
<keyword evidence="2" id="KW-0812">Transmembrane</keyword>
<feature type="region of interest" description="Disordered" evidence="5">
    <location>
        <begin position="380"/>
        <end position="477"/>
    </location>
</feature>
<dbReference type="GO" id="GO:0017022">
    <property type="term" value="F:myosin binding"/>
    <property type="evidence" value="ECO:0007669"/>
    <property type="project" value="InterPro"/>
</dbReference>
<evidence type="ECO:0000259" key="6">
    <source>
        <dbReference type="Pfam" id="PF12632"/>
    </source>
</evidence>
<feature type="compositionally biased region" description="Polar residues" evidence="5">
    <location>
        <begin position="401"/>
        <end position="410"/>
    </location>
</feature>
<dbReference type="EMBL" id="BABT02000071">
    <property type="protein sequence ID" value="GAA96046.1"/>
    <property type="molecule type" value="Genomic_DNA"/>
</dbReference>
<evidence type="ECO:0000313" key="7">
    <source>
        <dbReference type="EMBL" id="GAA96046.1"/>
    </source>
</evidence>
<gene>
    <name evidence="7" type="primary">Mo02707</name>
    <name evidence="7" type="ORF">E5Q_02707</name>
</gene>
<evidence type="ECO:0000256" key="3">
    <source>
        <dbReference type="ARBA" id="ARBA00022989"/>
    </source>
</evidence>
<reference evidence="7 8" key="1">
    <citation type="journal article" date="2011" name="J. Gen. Appl. Microbiol.">
        <title>Draft genome sequencing of the enigmatic basidiomycete Mixia osmundae.</title>
        <authorList>
            <person name="Nishida H."/>
            <person name="Nagatsuka Y."/>
            <person name="Sugiyama J."/>
        </authorList>
    </citation>
    <scope>NUCLEOTIDE SEQUENCE [LARGE SCALE GENOMIC DNA]</scope>
    <source>
        <strain evidence="8">CBS 9802 / IAM 14324 / JCM 22182 / KY 12970</strain>
    </source>
</reference>
<comment type="caution">
    <text evidence="7">The sequence shown here is derived from an EMBL/GenBank/DDBJ whole genome shotgun (WGS) entry which is preliminary data.</text>
</comment>
<feature type="domain" description="Myosin-binding" evidence="6">
    <location>
        <begin position="263"/>
        <end position="364"/>
    </location>
</feature>
<dbReference type="OrthoDB" id="21151at2759"/>
<evidence type="ECO:0000256" key="2">
    <source>
        <dbReference type="ARBA" id="ARBA00022692"/>
    </source>
</evidence>
<accession>G7DZN6</accession>
<keyword evidence="4" id="KW-0472">Membrane</keyword>
<protein>
    <recommendedName>
        <fullName evidence="6">Myosin-binding domain-containing protein</fullName>
    </recommendedName>
</protein>
<keyword evidence="8" id="KW-1185">Reference proteome</keyword>
<feature type="compositionally biased region" description="Low complexity" evidence="5">
    <location>
        <begin position="390"/>
        <end position="400"/>
    </location>
</feature>
<dbReference type="HOGENOM" id="CLU_343909_0_0_1"/>
<dbReference type="STRING" id="764103.G7DZN6"/>
<evidence type="ECO:0000256" key="4">
    <source>
        <dbReference type="ARBA" id="ARBA00023136"/>
    </source>
</evidence>
<sequence length="823" mass="89445">MAEPLVFESPLADYLDAHQIDVDRQRIGIARTKALSVDATTDASSYESSEAGISSVAVRRCKISSTSNKSTKAHRRRQSTARQQTSAEPILCTCTVARSGLGYAFGFRPEELTFTLARPGRAVPELHQSSWSSPWPLNSRPARQRSSISAASRSSESETIDRLRYLVSSSSLLADQPATLATPANIPKRVDRPAPSSASSRSVLHLTGLIVPAMANLPFARPLTEPRASALLLIITLAILYALDRLFLLFRSSAVDPITPESLQSSLVDRLTSLLDESEQLDVIIGRVTRRIKERECIDLGFRLSDTLPPISRVEASRATRLRAEAVRDALSSAIARTRTSYASAASSLQQVVNQDILTPLLDMFVAEPSVALPRYRSISPTISPPLSPPLATLPLDSSSGTSETVQSQLDPELRRTVMAEGSDTSLTSEPGGEHAIKARQRSHRQSLTVPLLPEQRKRRGRGSLTPYSSDASGEGSTSEIWAAKRRSLSHAPMAQEVYAAQTQLNSPRSLDNLLTSHRAMHNERKRLLCHLLSVETPEGEIEYDALSFWASLDASLASVLRTIREAHASLSRTADTCFGADSVQHKHASLPLDTLTSTNNHSFAPAMSPLQLRQAQLTAYLKSTHDVLTACNALGAALSNTAEDVQRMLAADPPRDEALGAQLISQHDRAQEQLYAAHKHYQDTRLMLRQLFILPSSANQRFSGASPSPVPEALEIEIDEATPQKLSPEPDLPGSPAETNGLQLLVESDAVIDLISLPEDVFEGEEASEPNRRPAMSRAERIALAKEIRGRSEPPAPPAADVAMLSELKDVIGAIKSRKSVV</sequence>
<keyword evidence="3" id="KW-1133">Transmembrane helix</keyword>
<name>G7DZN6_MIXOS</name>
<feature type="region of interest" description="Disordered" evidence="5">
    <location>
        <begin position="64"/>
        <end position="84"/>
    </location>
</feature>